<dbReference type="EMBL" id="AP009385">
    <property type="protein sequence ID" value="BAG43510.1"/>
    <property type="molecule type" value="Genomic_DNA"/>
</dbReference>
<name>A0A0H3KND3_BURM1</name>
<dbReference type="KEGG" id="bmu:Bmul_1656"/>
<dbReference type="KEGG" id="bmj:BMULJ_01587"/>
<dbReference type="PROSITE" id="PS51257">
    <property type="entry name" value="PROKAR_LIPOPROTEIN"/>
    <property type="match status" value="1"/>
</dbReference>
<evidence type="ECO:0008006" key="5">
    <source>
        <dbReference type="Google" id="ProtNLM"/>
    </source>
</evidence>
<keyword evidence="2" id="KW-0732">Signal</keyword>
<proteinExistence type="predicted"/>
<feature type="chain" id="PRO_5002614075" description="Lipoprotein" evidence="2">
    <location>
        <begin position="24"/>
        <end position="79"/>
    </location>
</feature>
<reference evidence="3 4" key="1">
    <citation type="submission" date="2007-04" db="EMBL/GenBank/DDBJ databases">
        <title>Complete genome sequence of Burkholderia multivorans ATCC 17616.</title>
        <authorList>
            <person name="Ohtsubo Y."/>
            <person name="Yamashita A."/>
            <person name="Kurokawa K."/>
            <person name="Takami H."/>
            <person name="Yuhara S."/>
            <person name="Nishiyama E."/>
            <person name="Endo R."/>
            <person name="Miyazaki R."/>
            <person name="Ono A."/>
            <person name="Yano K."/>
            <person name="Ito M."/>
            <person name="Sota M."/>
            <person name="Yuji N."/>
            <person name="Hattori M."/>
            <person name="Tsuda M."/>
        </authorList>
    </citation>
    <scope>NUCLEOTIDE SEQUENCE [LARGE SCALE GENOMIC DNA]</scope>
    <source>
        <strain evidence="4">ATCC 17616 / 249</strain>
    </source>
</reference>
<evidence type="ECO:0000313" key="3">
    <source>
        <dbReference type="EMBL" id="BAG43510.1"/>
    </source>
</evidence>
<evidence type="ECO:0000256" key="2">
    <source>
        <dbReference type="SAM" id="SignalP"/>
    </source>
</evidence>
<dbReference type="RefSeq" id="WP_012213399.1">
    <property type="nucleotide sequence ID" value="NC_010084.1"/>
</dbReference>
<evidence type="ECO:0000256" key="1">
    <source>
        <dbReference type="SAM" id="MobiDB-lite"/>
    </source>
</evidence>
<sequence length="79" mass="7881">MSRHFIASLVAASCALLAACQSASEPPAMTPSPETASTAVPASAPAARIRGIGSAPRLAGQSHWSVSQCTSNGTAKVCQ</sequence>
<gene>
    <name evidence="3" type="ordered locus">BMULJ_01587</name>
</gene>
<feature type="compositionally biased region" description="Low complexity" evidence="1">
    <location>
        <begin position="31"/>
        <end position="43"/>
    </location>
</feature>
<dbReference type="AlphaFoldDB" id="A0A0H3KND3"/>
<dbReference type="HOGENOM" id="CLU_168095_0_0_4"/>
<dbReference type="Proteomes" id="UP000008815">
    <property type="component" value="Chromosome 1"/>
</dbReference>
<dbReference type="STRING" id="395019.BMULJ_01587"/>
<feature type="signal peptide" evidence="2">
    <location>
        <begin position="1"/>
        <end position="23"/>
    </location>
</feature>
<keyword evidence="4" id="KW-1185">Reference proteome</keyword>
<feature type="region of interest" description="Disordered" evidence="1">
    <location>
        <begin position="24"/>
        <end position="43"/>
    </location>
</feature>
<accession>A0A0H3KND3</accession>
<organism evidence="3 4">
    <name type="scientific">Burkholderia multivorans (strain ATCC 17616 / 249)</name>
    <dbReference type="NCBI Taxonomy" id="395019"/>
    <lineage>
        <taxon>Bacteria</taxon>
        <taxon>Pseudomonadati</taxon>
        <taxon>Pseudomonadota</taxon>
        <taxon>Betaproteobacteria</taxon>
        <taxon>Burkholderiales</taxon>
        <taxon>Burkholderiaceae</taxon>
        <taxon>Burkholderia</taxon>
        <taxon>Burkholderia cepacia complex</taxon>
    </lineage>
</organism>
<evidence type="ECO:0000313" key="4">
    <source>
        <dbReference type="Proteomes" id="UP000008815"/>
    </source>
</evidence>
<protein>
    <recommendedName>
        <fullName evidence="5">Lipoprotein</fullName>
    </recommendedName>
</protein>